<evidence type="ECO:0000313" key="4">
    <source>
        <dbReference type="EMBL" id="TCS64757.1"/>
    </source>
</evidence>
<dbReference type="InterPro" id="IPR001647">
    <property type="entry name" value="HTH_TetR"/>
</dbReference>
<dbReference type="PROSITE" id="PS50977">
    <property type="entry name" value="HTH_TETR_2"/>
    <property type="match status" value="1"/>
</dbReference>
<dbReference type="InterPro" id="IPR009057">
    <property type="entry name" value="Homeodomain-like_sf"/>
</dbReference>
<keyword evidence="1 2" id="KW-0238">DNA-binding</keyword>
<dbReference type="OrthoDB" id="2356263at2"/>
<sequence length="191" mass="20897">MRDAGATRRRILDAARVEFSNFGLAGARINRIAAASGANKERIYANFGSKEGLFDAVMSDTLAAHAETVGQWGASPEALIDRLGQAHEQAPDLLRLMLWEALQFGGGPVPDEERRRQHYRRKAERLKTFFGIEDSAKSAAAMLTLIGLAAWPSTLPQLANMLCPPGEEEAFEAAQRDLLHRLAKAALEDGR</sequence>
<dbReference type="Proteomes" id="UP000295304">
    <property type="component" value="Unassembled WGS sequence"/>
</dbReference>
<gene>
    <name evidence="4" type="ORF">EDD55_10184</name>
</gene>
<accession>A0A4R3JFX8</accession>
<dbReference type="RefSeq" id="WP_132937513.1">
    <property type="nucleotide sequence ID" value="NZ_CP119676.1"/>
</dbReference>
<dbReference type="SUPFAM" id="SSF46689">
    <property type="entry name" value="Homeodomain-like"/>
    <property type="match status" value="1"/>
</dbReference>
<feature type="domain" description="HTH tetR-type" evidence="3">
    <location>
        <begin position="5"/>
        <end position="65"/>
    </location>
</feature>
<dbReference type="GO" id="GO:0003677">
    <property type="term" value="F:DNA binding"/>
    <property type="evidence" value="ECO:0007669"/>
    <property type="project" value="UniProtKB-UniRule"/>
</dbReference>
<dbReference type="PANTHER" id="PTHR30328">
    <property type="entry name" value="TRANSCRIPTIONAL REPRESSOR"/>
    <property type="match status" value="1"/>
</dbReference>
<dbReference type="AlphaFoldDB" id="A0A4R3JFX8"/>
<dbReference type="PANTHER" id="PTHR30328:SF54">
    <property type="entry name" value="HTH-TYPE TRANSCRIPTIONAL REPRESSOR SCO4008"/>
    <property type="match status" value="1"/>
</dbReference>
<reference evidence="4 5" key="1">
    <citation type="submission" date="2019-03" db="EMBL/GenBank/DDBJ databases">
        <title>Genomic Encyclopedia of Type Strains, Phase IV (KMG-IV): sequencing the most valuable type-strain genomes for metagenomic binning, comparative biology and taxonomic classification.</title>
        <authorList>
            <person name="Goeker M."/>
        </authorList>
    </citation>
    <scope>NUCLEOTIDE SEQUENCE [LARGE SCALE GENOMIC DNA]</scope>
    <source>
        <strain evidence="4 5">DSM 101688</strain>
    </source>
</reference>
<protein>
    <submittedName>
        <fullName evidence="4">TetR family transcriptional regulator</fullName>
    </submittedName>
</protein>
<dbReference type="PRINTS" id="PR00455">
    <property type="entry name" value="HTHTETR"/>
</dbReference>
<organism evidence="4 5">
    <name type="scientific">Varunaivibrio sulfuroxidans</name>
    <dbReference type="NCBI Taxonomy" id="1773489"/>
    <lineage>
        <taxon>Bacteria</taxon>
        <taxon>Pseudomonadati</taxon>
        <taxon>Pseudomonadota</taxon>
        <taxon>Alphaproteobacteria</taxon>
        <taxon>Rhodospirillales</taxon>
        <taxon>Magnetovibrionaceae</taxon>
        <taxon>Varunaivibrio</taxon>
    </lineage>
</organism>
<dbReference type="EMBL" id="SLZW01000001">
    <property type="protein sequence ID" value="TCS64757.1"/>
    <property type="molecule type" value="Genomic_DNA"/>
</dbReference>
<evidence type="ECO:0000313" key="5">
    <source>
        <dbReference type="Proteomes" id="UP000295304"/>
    </source>
</evidence>
<dbReference type="Gene3D" id="1.10.357.10">
    <property type="entry name" value="Tetracycline Repressor, domain 2"/>
    <property type="match status" value="1"/>
</dbReference>
<feature type="DNA-binding region" description="H-T-H motif" evidence="2">
    <location>
        <begin position="28"/>
        <end position="47"/>
    </location>
</feature>
<evidence type="ECO:0000256" key="2">
    <source>
        <dbReference type="PROSITE-ProRule" id="PRU00335"/>
    </source>
</evidence>
<name>A0A4R3JFX8_9PROT</name>
<dbReference type="Pfam" id="PF00440">
    <property type="entry name" value="TetR_N"/>
    <property type="match status" value="1"/>
</dbReference>
<dbReference type="InterPro" id="IPR041467">
    <property type="entry name" value="Sco4008_C"/>
</dbReference>
<evidence type="ECO:0000256" key="1">
    <source>
        <dbReference type="ARBA" id="ARBA00023125"/>
    </source>
</evidence>
<keyword evidence="5" id="KW-1185">Reference proteome</keyword>
<dbReference type="InterPro" id="IPR050109">
    <property type="entry name" value="HTH-type_TetR-like_transc_reg"/>
</dbReference>
<comment type="caution">
    <text evidence="4">The sequence shown here is derived from an EMBL/GenBank/DDBJ whole genome shotgun (WGS) entry which is preliminary data.</text>
</comment>
<proteinExistence type="predicted"/>
<evidence type="ECO:0000259" key="3">
    <source>
        <dbReference type="PROSITE" id="PS50977"/>
    </source>
</evidence>
<dbReference type="Pfam" id="PF17926">
    <property type="entry name" value="TetR_C_21"/>
    <property type="match status" value="1"/>
</dbReference>